<accession>A0A0F9HPI1</accession>
<name>A0A0F9HPI1_9ZZZZ</name>
<dbReference type="EMBL" id="LAZR01014506">
    <property type="protein sequence ID" value="KKM17206.1"/>
    <property type="molecule type" value="Genomic_DNA"/>
</dbReference>
<reference evidence="1" key="1">
    <citation type="journal article" date="2015" name="Nature">
        <title>Complex archaea that bridge the gap between prokaryotes and eukaryotes.</title>
        <authorList>
            <person name="Spang A."/>
            <person name="Saw J.H."/>
            <person name="Jorgensen S.L."/>
            <person name="Zaremba-Niedzwiedzka K."/>
            <person name="Martijn J."/>
            <person name="Lind A.E."/>
            <person name="van Eijk R."/>
            <person name="Schleper C."/>
            <person name="Guy L."/>
            <person name="Ettema T.J."/>
        </authorList>
    </citation>
    <scope>NUCLEOTIDE SEQUENCE</scope>
</reference>
<sequence>MNVREVLNGYAEYAPMTVRDLKGVVRKQVIQVDVLRLAPDFEIALHAAYKEGYEEGVIERGCVPEDGVTAGIAAMVEEG</sequence>
<gene>
    <name evidence="1" type="ORF">LCGC14_1678140</name>
</gene>
<dbReference type="AlphaFoldDB" id="A0A0F9HPI1"/>
<proteinExistence type="predicted"/>
<comment type="caution">
    <text evidence="1">The sequence shown here is derived from an EMBL/GenBank/DDBJ whole genome shotgun (WGS) entry which is preliminary data.</text>
</comment>
<organism evidence="1">
    <name type="scientific">marine sediment metagenome</name>
    <dbReference type="NCBI Taxonomy" id="412755"/>
    <lineage>
        <taxon>unclassified sequences</taxon>
        <taxon>metagenomes</taxon>
        <taxon>ecological metagenomes</taxon>
    </lineage>
</organism>
<evidence type="ECO:0000313" key="1">
    <source>
        <dbReference type="EMBL" id="KKM17206.1"/>
    </source>
</evidence>
<protein>
    <submittedName>
        <fullName evidence="1">Uncharacterized protein</fullName>
    </submittedName>
</protein>